<protein>
    <submittedName>
        <fullName evidence="1">Uncharacterized protein</fullName>
    </submittedName>
</protein>
<reference evidence="2" key="2">
    <citation type="submission" date="2015-01" db="EMBL/GenBank/DDBJ databases">
        <title>Evolutionary Origins and Diversification of the Mycorrhizal Mutualists.</title>
        <authorList>
            <consortium name="DOE Joint Genome Institute"/>
            <consortium name="Mycorrhizal Genomics Consortium"/>
            <person name="Kohler A."/>
            <person name="Kuo A."/>
            <person name="Nagy L.G."/>
            <person name="Floudas D."/>
            <person name="Copeland A."/>
            <person name="Barry K.W."/>
            <person name="Cichocki N."/>
            <person name="Veneault-Fourrey C."/>
            <person name="LaButti K."/>
            <person name="Lindquist E.A."/>
            <person name="Lipzen A."/>
            <person name="Lundell T."/>
            <person name="Morin E."/>
            <person name="Murat C."/>
            <person name="Riley R."/>
            <person name="Ohm R."/>
            <person name="Sun H."/>
            <person name="Tunlid A."/>
            <person name="Henrissat B."/>
            <person name="Grigoriev I.V."/>
            <person name="Hibbett D.S."/>
            <person name="Martin F."/>
        </authorList>
    </citation>
    <scope>NUCLEOTIDE SEQUENCE [LARGE SCALE GENOMIC DNA]</scope>
    <source>
        <strain evidence="2">UH-Slu-Lm8-n1</strain>
    </source>
</reference>
<organism evidence="1 2">
    <name type="scientific">Suillus luteus UH-Slu-Lm8-n1</name>
    <dbReference type="NCBI Taxonomy" id="930992"/>
    <lineage>
        <taxon>Eukaryota</taxon>
        <taxon>Fungi</taxon>
        <taxon>Dikarya</taxon>
        <taxon>Basidiomycota</taxon>
        <taxon>Agaricomycotina</taxon>
        <taxon>Agaricomycetes</taxon>
        <taxon>Agaricomycetidae</taxon>
        <taxon>Boletales</taxon>
        <taxon>Suillineae</taxon>
        <taxon>Suillaceae</taxon>
        <taxon>Suillus</taxon>
    </lineage>
</organism>
<name>A0A0D0BIQ9_9AGAM</name>
<gene>
    <name evidence="1" type="ORF">CY34DRAFT_804243</name>
</gene>
<evidence type="ECO:0000313" key="2">
    <source>
        <dbReference type="Proteomes" id="UP000054485"/>
    </source>
</evidence>
<dbReference type="EMBL" id="KN835222">
    <property type="protein sequence ID" value="KIK43073.1"/>
    <property type="molecule type" value="Genomic_DNA"/>
</dbReference>
<accession>A0A0D0BIQ9</accession>
<dbReference type="Proteomes" id="UP000054485">
    <property type="component" value="Unassembled WGS sequence"/>
</dbReference>
<dbReference type="InParanoid" id="A0A0D0BIQ9"/>
<dbReference type="AlphaFoldDB" id="A0A0D0BIQ9"/>
<sequence length="106" mass="12083">MTPCEILSRPRTWMNPEMKYLTSTGELQCHRNMVIGEFWTSTLLSCRCCVDATHIARYLSVSSSANNNFAEFYDAVGQIESGNYYCPGYWVTMILFPSQLCDKIAC</sequence>
<proteinExistence type="predicted"/>
<evidence type="ECO:0000313" key="1">
    <source>
        <dbReference type="EMBL" id="KIK43073.1"/>
    </source>
</evidence>
<reference evidence="1 2" key="1">
    <citation type="submission" date="2014-04" db="EMBL/GenBank/DDBJ databases">
        <authorList>
            <consortium name="DOE Joint Genome Institute"/>
            <person name="Kuo A."/>
            <person name="Ruytinx J."/>
            <person name="Rineau F."/>
            <person name="Colpaert J."/>
            <person name="Kohler A."/>
            <person name="Nagy L.G."/>
            <person name="Floudas D."/>
            <person name="Copeland A."/>
            <person name="Barry K.W."/>
            <person name="Cichocki N."/>
            <person name="Veneault-Fourrey C."/>
            <person name="LaButti K."/>
            <person name="Lindquist E.A."/>
            <person name="Lipzen A."/>
            <person name="Lundell T."/>
            <person name="Morin E."/>
            <person name="Murat C."/>
            <person name="Sun H."/>
            <person name="Tunlid A."/>
            <person name="Henrissat B."/>
            <person name="Grigoriev I.V."/>
            <person name="Hibbett D.S."/>
            <person name="Martin F."/>
            <person name="Nordberg H.P."/>
            <person name="Cantor M.N."/>
            <person name="Hua S.X."/>
        </authorList>
    </citation>
    <scope>NUCLEOTIDE SEQUENCE [LARGE SCALE GENOMIC DNA]</scope>
    <source>
        <strain evidence="1 2">UH-Slu-Lm8-n1</strain>
    </source>
</reference>
<dbReference type="HOGENOM" id="CLU_2224946_0_0_1"/>
<keyword evidence="2" id="KW-1185">Reference proteome</keyword>